<dbReference type="EMBL" id="BOPG01000030">
    <property type="protein sequence ID" value="GIJ57304.1"/>
    <property type="molecule type" value="Genomic_DNA"/>
</dbReference>
<feature type="domain" description="Alpha-L-arabinofuranosidase B arabinose-binding" evidence="1">
    <location>
        <begin position="16"/>
        <end position="149"/>
    </location>
</feature>
<evidence type="ECO:0000313" key="2">
    <source>
        <dbReference type="EMBL" id="GIJ57304.1"/>
    </source>
</evidence>
<dbReference type="GO" id="GO:0046373">
    <property type="term" value="P:L-arabinose metabolic process"/>
    <property type="evidence" value="ECO:0007669"/>
    <property type="project" value="InterPro"/>
</dbReference>
<dbReference type="SUPFAM" id="SSF110221">
    <property type="entry name" value="AbfB domain"/>
    <property type="match status" value="1"/>
</dbReference>
<gene>
    <name evidence="2" type="ORF">Vau01_048200</name>
</gene>
<dbReference type="InterPro" id="IPR036195">
    <property type="entry name" value="AbfB_ABD_sf"/>
</dbReference>
<proteinExistence type="predicted"/>
<dbReference type="InterPro" id="IPR007934">
    <property type="entry name" value="AbfB_ABD"/>
</dbReference>
<name>A0A8J3Z486_9ACTN</name>
<accession>A0A8J3Z486</accession>
<dbReference type="Proteomes" id="UP000612585">
    <property type="component" value="Unassembled WGS sequence"/>
</dbReference>
<dbReference type="Gene3D" id="2.80.10.50">
    <property type="match status" value="1"/>
</dbReference>
<organism evidence="2 3">
    <name type="scientific">Virgisporangium aurantiacum</name>
    <dbReference type="NCBI Taxonomy" id="175570"/>
    <lineage>
        <taxon>Bacteria</taxon>
        <taxon>Bacillati</taxon>
        <taxon>Actinomycetota</taxon>
        <taxon>Actinomycetes</taxon>
        <taxon>Micromonosporales</taxon>
        <taxon>Micromonosporaceae</taxon>
        <taxon>Virgisporangium</taxon>
    </lineage>
</organism>
<dbReference type="AlphaFoldDB" id="A0A8J3Z486"/>
<evidence type="ECO:0000259" key="1">
    <source>
        <dbReference type="Pfam" id="PF05270"/>
    </source>
</evidence>
<reference evidence="2" key="1">
    <citation type="submission" date="2021-01" db="EMBL/GenBank/DDBJ databases">
        <title>Whole genome shotgun sequence of Virgisporangium aurantiacum NBRC 16421.</title>
        <authorList>
            <person name="Komaki H."/>
            <person name="Tamura T."/>
        </authorList>
    </citation>
    <scope>NUCLEOTIDE SEQUENCE</scope>
    <source>
        <strain evidence="2">NBRC 16421</strain>
    </source>
</reference>
<keyword evidence="3" id="KW-1185">Reference proteome</keyword>
<protein>
    <recommendedName>
        <fullName evidence="1">Alpha-L-arabinofuranosidase B arabinose-binding domain-containing protein</fullName>
    </recommendedName>
</protein>
<dbReference type="RefSeq" id="WP_203996535.1">
    <property type="nucleotide sequence ID" value="NZ_BOPG01000030.1"/>
</dbReference>
<dbReference type="Pfam" id="PF05270">
    <property type="entry name" value="AbfB"/>
    <property type="match status" value="1"/>
</dbReference>
<comment type="caution">
    <text evidence="2">The sequence shown here is derived from an EMBL/GenBank/DDBJ whole genome shotgun (WGS) entry which is preliminary data.</text>
</comment>
<dbReference type="GO" id="GO:0046556">
    <property type="term" value="F:alpha-L-arabinofuranosidase activity"/>
    <property type="evidence" value="ECO:0007669"/>
    <property type="project" value="InterPro"/>
</dbReference>
<evidence type="ECO:0000313" key="3">
    <source>
        <dbReference type="Proteomes" id="UP000612585"/>
    </source>
</evidence>
<dbReference type="CDD" id="cd23399">
    <property type="entry name" value="beta-trefoil_ABD_ABFB"/>
    <property type="match status" value="1"/>
</dbReference>
<sequence length="159" mass="18458">MSNLTTWTVSIKATNVDGYLRHRNFLGELDPIANRAGQDARDASFVLVPGLADDRLFSIRARYDFADHYLRHQEYRLKLQEYQLGDEQFAKDATFALVPSLASPPPGGPYGVSFRPYEFSKHYIRHRDHHLWIDEYRDESLYRADASFVLTDSIFEAIR</sequence>